<sequence length="75" mass="8760">MRRSEYTQLAVHVFGRTLAETYTRELALAPLSGRTPGEAMEQGEDVRRVWTALCDEMDVPESRRWEIPPELRQNR</sequence>
<proteinExistence type="predicted"/>
<dbReference type="RefSeq" id="WP_109275358.1">
    <property type="nucleotide sequence ID" value="NZ_QFKX01000002.1"/>
</dbReference>
<keyword evidence="2" id="KW-1185">Reference proteome</keyword>
<reference evidence="1 2" key="1">
    <citation type="submission" date="2018-05" db="EMBL/GenBank/DDBJ databases">
        <title>Brachybacterium sp. M1HQ-2T, whole genome shotgun sequence.</title>
        <authorList>
            <person name="Tuo L."/>
        </authorList>
    </citation>
    <scope>NUCLEOTIDE SEQUENCE [LARGE SCALE GENOMIC DNA]</scope>
    <source>
        <strain evidence="1 2">M1HQ-2</strain>
    </source>
</reference>
<dbReference type="Pfam" id="PF11248">
    <property type="entry name" value="DUF3046"/>
    <property type="match status" value="1"/>
</dbReference>
<dbReference type="EMBL" id="QFKX01000002">
    <property type="protein sequence ID" value="PWH06763.1"/>
    <property type="molecule type" value="Genomic_DNA"/>
</dbReference>
<dbReference type="OrthoDB" id="3215033at2"/>
<dbReference type="AlphaFoldDB" id="A0A2U2RLL3"/>
<protein>
    <submittedName>
        <fullName evidence="1">DUF3046 domain-containing protein</fullName>
    </submittedName>
</protein>
<evidence type="ECO:0000313" key="2">
    <source>
        <dbReference type="Proteomes" id="UP000245590"/>
    </source>
</evidence>
<evidence type="ECO:0000313" key="1">
    <source>
        <dbReference type="EMBL" id="PWH06763.1"/>
    </source>
</evidence>
<dbReference type="Proteomes" id="UP000245590">
    <property type="component" value="Unassembled WGS sequence"/>
</dbReference>
<name>A0A2U2RLL3_9MICO</name>
<organism evidence="1 2">
    <name type="scientific">Brachybacterium endophyticum</name>
    <dbReference type="NCBI Taxonomy" id="2182385"/>
    <lineage>
        <taxon>Bacteria</taxon>
        <taxon>Bacillati</taxon>
        <taxon>Actinomycetota</taxon>
        <taxon>Actinomycetes</taxon>
        <taxon>Micrococcales</taxon>
        <taxon>Dermabacteraceae</taxon>
        <taxon>Brachybacterium</taxon>
    </lineage>
</organism>
<gene>
    <name evidence="1" type="ORF">DEO23_07530</name>
</gene>
<accession>A0A2U2RLL3</accession>
<comment type="caution">
    <text evidence="1">The sequence shown here is derived from an EMBL/GenBank/DDBJ whole genome shotgun (WGS) entry which is preliminary data.</text>
</comment>
<dbReference type="InterPro" id="IPR021408">
    <property type="entry name" value="DUF3046"/>
</dbReference>